<accession>A6HNV7</accession>
<gene>
    <name evidence="1" type="primary">RGD1563448_predicted</name>
    <name evidence="1" type="ORF">rCG_26292</name>
</gene>
<dbReference type="EMBL" id="CH473949">
    <property type="protein sequence ID" value="EDL79707.1"/>
    <property type="molecule type" value="Genomic_DNA"/>
</dbReference>
<proteinExistence type="predicted"/>
<dbReference type="AlphaFoldDB" id="A6HNV7"/>
<organism evidence="1 2">
    <name type="scientific">Rattus norvegicus</name>
    <name type="common">Rat</name>
    <dbReference type="NCBI Taxonomy" id="10116"/>
    <lineage>
        <taxon>Eukaryota</taxon>
        <taxon>Metazoa</taxon>
        <taxon>Chordata</taxon>
        <taxon>Craniata</taxon>
        <taxon>Vertebrata</taxon>
        <taxon>Euteleostomi</taxon>
        <taxon>Mammalia</taxon>
        <taxon>Eutheria</taxon>
        <taxon>Euarchontoglires</taxon>
        <taxon>Glires</taxon>
        <taxon>Rodentia</taxon>
        <taxon>Myomorpha</taxon>
        <taxon>Muroidea</taxon>
        <taxon>Muridae</taxon>
        <taxon>Murinae</taxon>
        <taxon>Rattus</taxon>
    </lineage>
</organism>
<reference evidence="2" key="1">
    <citation type="submission" date="2005-09" db="EMBL/GenBank/DDBJ databases">
        <authorList>
            <person name="Mural R.J."/>
            <person name="Li P.W."/>
            <person name="Adams M.D."/>
            <person name="Amanatides P.G."/>
            <person name="Baden-Tillson H."/>
            <person name="Barnstead M."/>
            <person name="Chin S.H."/>
            <person name="Dew I."/>
            <person name="Evans C.A."/>
            <person name="Ferriera S."/>
            <person name="Flanigan M."/>
            <person name="Fosler C."/>
            <person name="Glodek A."/>
            <person name="Gu Z."/>
            <person name="Holt R.A."/>
            <person name="Jennings D."/>
            <person name="Kraft C.L."/>
            <person name="Lu F."/>
            <person name="Nguyen T."/>
            <person name="Nusskern D.R."/>
            <person name="Pfannkoch C.M."/>
            <person name="Sitter C."/>
            <person name="Sutton G.G."/>
            <person name="Venter J.C."/>
            <person name="Wang Z."/>
            <person name="Woodage T."/>
            <person name="Zheng X.H."/>
            <person name="Zhong F."/>
        </authorList>
    </citation>
    <scope>NUCLEOTIDE SEQUENCE [LARGE SCALE GENOMIC DNA]</scope>
    <source>
        <strain>BN</strain>
        <strain evidence="2">Sprague-Dawley</strain>
    </source>
</reference>
<protein>
    <submittedName>
        <fullName evidence="1">Uncharacterized protein RGD1563448_predicted</fullName>
    </submittedName>
</protein>
<dbReference type="Proteomes" id="UP000234681">
    <property type="component" value="Chromosome 3"/>
</dbReference>
<sequence length="52" mass="5834">MGPYLGQSFGNLGMTKSAYSVQMFPEYFSVQLIESGCRTWSHGGPRTLKMQQ</sequence>
<evidence type="ECO:0000313" key="2">
    <source>
        <dbReference type="Proteomes" id="UP000234681"/>
    </source>
</evidence>
<name>A6HNV7_RAT</name>
<evidence type="ECO:0000313" key="1">
    <source>
        <dbReference type="EMBL" id="EDL79707.1"/>
    </source>
</evidence>